<dbReference type="AlphaFoldDB" id="A0A0C1CUL7"/>
<evidence type="ECO:0000313" key="3">
    <source>
        <dbReference type="Proteomes" id="UP000031473"/>
    </source>
</evidence>
<keyword evidence="1" id="KW-0812">Transmembrane</keyword>
<keyword evidence="3" id="KW-1185">Reference proteome</keyword>
<proteinExistence type="predicted"/>
<reference evidence="2 3" key="1">
    <citation type="submission" date="2014-10" db="EMBL/GenBank/DDBJ databases">
        <title>Kaistella jeonii genome.</title>
        <authorList>
            <person name="Clayton J.T."/>
            <person name="Newman J.D."/>
        </authorList>
    </citation>
    <scope>NUCLEOTIDE SEQUENCE [LARGE SCALE GENOMIC DNA]</scope>
    <source>
        <strain evidence="2 3">DSM 17048</strain>
    </source>
</reference>
<protein>
    <submittedName>
        <fullName evidence="2">Uncharacterized protein</fullName>
    </submittedName>
</protein>
<evidence type="ECO:0000256" key="1">
    <source>
        <dbReference type="SAM" id="Phobius"/>
    </source>
</evidence>
<dbReference type="Proteomes" id="UP000031473">
    <property type="component" value="Unassembled WGS sequence"/>
</dbReference>
<sequence>MHKPRPGLSGALFVKRSGTKKRERKTELFAKNKEKTRYSKHQIFTKINILQILLNFCNLLIILIV</sequence>
<evidence type="ECO:0000313" key="2">
    <source>
        <dbReference type="EMBL" id="KIA87981.1"/>
    </source>
</evidence>
<name>A0A0C1CUL7_9FLAO</name>
<keyword evidence="1" id="KW-0472">Membrane</keyword>
<accession>A0A0C1CUL7</accession>
<dbReference type="EMBL" id="JSYL01000012">
    <property type="protein sequence ID" value="KIA87981.1"/>
    <property type="molecule type" value="Genomic_DNA"/>
</dbReference>
<keyword evidence="1" id="KW-1133">Transmembrane helix</keyword>
<organism evidence="2 3">
    <name type="scientific">Kaistella jeonii</name>
    <dbReference type="NCBI Taxonomy" id="266749"/>
    <lineage>
        <taxon>Bacteria</taxon>
        <taxon>Pseudomonadati</taxon>
        <taxon>Bacteroidota</taxon>
        <taxon>Flavobacteriia</taxon>
        <taxon>Flavobacteriales</taxon>
        <taxon>Weeksellaceae</taxon>
        <taxon>Chryseobacterium group</taxon>
        <taxon>Kaistella</taxon>
    </lineage>
</organism>
<feature type="transmembrane region" description="Helical" evidence="1">
    <location>
        <begin position="43"/>
        <end position="64"/>
    </location>
</feature>
<comment type="caution">
    <text evidence="2">The sequence shown here is derived from an EMBL/GenBank/DDBJ whole genome shotgun (WGS) entry which is preliminary data.</text>
</comment>
<gene>
    <name evidence="2" type="ORF">OA86_13120</name>
</gene>